<dbReference type="EMBL" id="VIGI01000002">
    <property type="protein sequence ID" value="KAB8303181.1"/>
    <property type="molecule type" value="Genomic_DNA"/>
</dbReference>
<reference evidence="1 2" key="1">
    <citation type="submission" date="2019-06" db="EMBL/GenBank/DDBJ databases">
        <title>Genome Sequence of the Brown Rot Fungal Pathogen Monilinia laxa.</title>
        <authorList>
            <person name="De Miccolis Angelini R.M."/>
            <person name="Landi L."/>
            <person name="Abate D."/>
            <person name="Pollastro S."/>
            <person name="Romanazzi G."/>
            <person name="Faretra F."/>
        </authorList>
    </citation>
    <scope>NUCLEOTIDE SEQUENCE [LARGE SCALE GENOMIC DNA]</scope>
    <source>
        <strain evidence="1 2">Mlax316</strain>
    </source>
</reference>
<name>A0A5N6KHV9_MONLA</name>
<dbReference type="AlphaFoldDB" id="A0A5N6KHV9"/>
<protein>
    <submittedName>
        <fullName evidence="1">Uncharacterized protein</fullName>
    </submittedName>
</protein>
<gene>
    <name evidence="1" type="ORF">EYC80_004628</name>
</gene>
<evidence type="ECO:0000313" key="1">
    <source>
        <dbReference type="EMBL" id="KAB8303181.1"/>
    </source>
</evidence>
<keyword evidence="2" id="KW-1185">Reference proteome</keyword>
<accession>A0A5N6KHV9</accession>
<comment type="caution">
    <text evidence="1">The sequence shown here is derived from an EMBL/GenBank/DDBJ whole genome shotgun (WGS) entry which is preliminary data.</text>
</comment>
<sequence>MAGYYNDWLAHCNWLARWLVAGVWRLVSGVWCLVSGGSQYSGSLLSYLIGLELKRTFQLQYPSIILKLGLKAFATLFTKYKACPVQLDRGQRDVKEASKEPSKA</sequence>
<proteinExistence type="predicted"/>
<evidence type="ECO:0000313" key="2">
    <source>
        <dbReference type="Proteomes" id="UP000326757"/>
    </source>
</evidence>
<organism evidence="1 2">
    <name type="scientific">Monilinia laxa</name>
    <name type="common">Brown rot fungus</name>
    <name type="synonym">Sclerotinia laxa</name>
    <dbReference type="NCBI Taxonomy" id="61186"/>
    <lineage>
        <taxon>Eukaryota</taxon>
        <taxon>Fungi</taxon>
        <taxon>Dikarya</taxon>
        <taxon>Ascomycota</taxon>
        <taxon>Pezizomycotina</taxon>
        <taxon>Leotiomycetes</taxon>
        <taxon>Helotiales</taxon>
        <taxon>Sclerotiniaceae</taxon>
        <taxon>Monilinia</taxon>
    </lineage>
</organism>
<dbReference type="Proteomes" id="UP000326757">
    <property type="component" value="Unassembled WGS sequence"/>
</dbReference>